<dbReference type="GO" id="GO:0016020">
    <property type="term" value="C:membrane"/>
    <property type="evidence" value="ECO:0007669"/>
    <property type="project" value="UniProtKB-SubCell"/>
</dbReference>
<keyword evidence="3 6" id="KW-0812">Transmembrane</keyword>
<keyword evidence="9" id="KW-1185">Reference proteome</keyword>
<evidence type="ECO:0000256" key="4">
    <source>
        <dbReference type="ARBA" id="ARBA00022989"/>
    </source>
</evidence>
<evidence type="ECO:0000313" key="9">
    <source>
        <dbReference type="Proteomes" id="UP000238274"/>
    </source>
</evidence>
<sequence length="206" mass="23014">IELKTYPVKLRQRKVELLWSSLAVRRLIFVPFWVGLYTLGRCHFDGFNLWFLGLGTWSSQRVFTCASQKGPVPLLGILLILIPALLIILTSHAPLSSIGRPRPNMLSHCHPGLNAANAGCPSYGLSNSSICTTPINSCDFQDGFPSFPSGHSSVAFAGLDFLSLYLAGKLHLLYRCKAILPLLLQVTRLTSERMYFFQQFFPLVVW</sequence>
<reference evidence="9" key="3">
    <citation type="journal article" date="2018" name="Mol. Plant Microbe Interact.">
        <title>Genome sequence resources for the wheat stripe rust pathogen (Puccinia striiformis f. sp. tritici) and the barley stripe rust pathogen (Puccinia striiformis f. sp. hordei).</title>
        <authorList>
            <person name="Xia C."/>
            <person name="Wang M."/>
            <person name="Yin C."/>
            <person name="Cornejo O.E."/>
            <person name="Hulbert S.H."/>
            <person name="Chen X."/>
        </authorList>
    </citation>
    <scope>NUCLEOTIDE SEQUENCE [LARGE SCALE GENOMIC DNA]</scope>
    <source>
        <strain evidence="9">93TX-2</strain>
    </source>
</reference>
<keyword evidence="5 6" id="KW-0472">Membrane</keyword>
<evidence type="ECO:0000313" key="8">
    <source>
        <dbReference type="EMBL" id="POV98255.1"/>
    </source>
</evidence>
<organism evidence="8 9">
    <name type="scientific">Puccinia striiformis</name>
    <dbReference type="NCBI Taxonomy" id="27350"/>
    <lineage>
        <taxon>Eukaryota</taxon>
        <taxon>Fungi</taxon>
        <taxon>Dikarya</taxon>
        <taxon>Basidiomycota</taxon>
        <taxon>Pucciniomycotina</taxon>
        <taxon>Pucciniomycetes</taxon>
        <taxon>Pucciniales</taxon>
        <taxon>Pucciniaceae</taxon>
        <taxon>Puccinia</taxon>
    </lineage>
</organism>
<gene>
    <name evidence="8" type="ORF">PSHT_14115</name>
</gene>
<feature type="non-terminal residue" evidence="8">
    <location>
        <position position="1"/>
    </location>
</feature>
<keyword evidence="4 6" id="KW-1133">Transmembrane helix</keyword>
<reference evidence="8 9" key="1">
    <citation type="submission" date="2017-12" db="EMBL/GenBank/DDBJ databases">
        <title>Gene loss provides genomic basis for host adaptation in cereal stripe rust fungi.</title>
        <authorList>
            <person name="Xia C."/>
        </authorList>
    </citation>
    <scope>NUCLEOTIDE SEQUENCE [LARGE SCALE GENOMIC DNA]</scope>
    <source>
        <strain evidence="8 9">93TX-2</strain>
    </source>
</reference>
<dbReference type="VEuPathDB" id="FungiDB:PSTT_09109"/>
<dbReference type="Gene3D" id="1.20.144.10">
    <property type="entry name" value="Phosphatidic acid phosphatase type 2/haloperoxidase"/>
    <property type="match status" value="1"/>
</dbReference>
<dbReference type="InterPro" id="IPR036938">
    <property type="entry name" value="PAP2/HPO_sf"/>
</dbReference>
<name>A0A2S4ULR7_9BASI</name>
<dbReference type="PANTHER" id="PTHR10165:SF35">
    <property type="entry name" value="RE23632P"/>
    <property type="match status" value="1"/>
</dbReference>
<dbReference type="GO" id="GO:0008195">
    <property type="term" value="F:phosphatidate phosphatase activity"/>
    <property type="evidence" value="ECO:0007669"/>
    <property type="project" value="TreeGrafter"/>
</dbReference>
<dbReference type="OrthoDB" id="8907274at2759"/>
<evidence type="ECO:0000256" key="3">
    <source>
        <dbReference type="ARBA" id="ARBA00022692"/>
    </source>
</evidence>
<dbReference type="PANTHER" id="PTHR10165">
    <property type="entry name" value="LIPID PHOSPHATE PHOSPHATASE"/>
    <property type="match status" value="1"/>
</dbReference>
<evidence type="ECO:0000256" key="6">
    <source>
        <dbReference type="SAM" id="Phobius"/>
    </source>
</evidence>
<comment type="similarity">
    <text evidence="2">Belongs to the PA-phosphatase related phosphoesterase family.</text>
</comment>
<evidence type="ECO:0000256" key="2">
    <source>
        <dbReference type="ARBA" id="ARBA00008816"/>
    </source>
</evidence>
<evidence type="ECO:0000256" key="5">
    <source>
        <dbReference type="ARBA" id="ARBA00023136"/>
    </source>
</evidence>
<dbReference type="InterPro" id="IPR000326">
    <property type="entry name" value="PAP2/HPO"/>
</dbReference>
<dbReference type="SUPFAM" id="SSF48317">
    <property type="entry name" value="Acid phosphatase/Vanadium-dependent haloperoxidase"/>
    <property type="match status" value="1"/>
</dbReference>
<feature type="transmembrane region" description="Helical" evidence="6">
    <location>
        <begin position="17"/>
        <end position="39"/>
    </location>
</feature>
<dbReference type="GO" id="GO:0046839">
    <property type="term" value="P:phospholipid dephosphorylation"/>
    <property type="evidence" value="ECO:0007669"/>
    <property type="project" value="TreeGrafter"/>
</dbReference>
<dbReference type="AlphaFoldDB" id="A0A2S4ULR7"/>
<protein>
    <recommendedName>
        <fullName evidence="7">Phosphatidic acid phosphatase type 2/haloperoxidase domain-containing protein</fullName>
    </recommendedName>
</protein>
<dbReference type="Proteomes" id="UP000238274">
    <property type="component" value="Unassembled WGS sequence"/>
</dbReference>
<dbReference type="Pfam" id="PF01569">
    <property type="entry name" value="PAP2"/>
    <property type="match status" value="1"/>
</dbReference>
<comment type="caution">
    <text evidence="8">The sequence shown here is derived from an EMBL/GenBank/DDBJ whole genome shotgun (WGS) entry which is preliminary data.</text>
</comment>
<proteinExistence type="inferred from homology"/>
<accession>A0A2S4ULR7</accession>
<dbReference type="VEuPathDB" id="FungiDB:PSHT_14115"/>
<dbReference type="InterPro" id="IPR043216">
    <property type="entry name" value="PAP-like"/>
</dbReference>
<feature type="transmembrane region" description="Helical" evidence="6">
    <location>
        <begin position="74"/>
        <end position="95"/>
    </location>
</feature>
<comment type="subcellular location">
    <subcellularLocation>
        <location evidence="1">Membrane</location>
        <topology evidence="1">Multi-pass membrane protein</topology>
    </subcellularLocation>
</comment>
<evidence type="ECO:0000259" key="7">
    <source>
        <dbReference type="Pfam" id="PF01569"/>
    </source>
</evidence>
<feature type="non-terminal residue" evidence="8">
    <location>
        <position position="206"/>
    </location>
</feature>
<evidence type="ECO:0000256" key="1">
    <source>
        <dbReference type="ARBA" id="ARBA00004141"/>
    </source>
</evidence>
<reference evidence="9" key="2">
    <citation type="journal article" date="2018" name="BMC Genomics">
        <title>Genomic insights into host adaptation between the wheat stripe rust pathogen (Puccinia striiformis f. sp. tritici) and the barley stripe rust pathogen (Puccinia striiformis f. sp. hordei).</title>
        <authorList>
            <person name="Xia C."/>
            <person name="Wang M."/>
            <person name="Yin C."/>
            <person name="Cornejo O.E."/>
            <person name="Hulbert S.H."/>
            <person name="Chen X."/>
        </authorList>
    </citation>
    <scope>NUCLEOTIDE SEQUENCE [LARGE SCALE GENOMIC DNA]</scope>
    <source>
        <strain evidence="9">93TX-2</strain>
    </source>
</reference>
<dbReference type="EMBL" id="PKSM01000304">
    <property type="protein sequence ID" value="POV98255.1"/>
    <property type="molecule type" value="Genomic_DNA"/>
</dbReference>
<dbReference type="GO" id="GO:0006644">
    <property type="term" value="P:phospholipid metabolic process"/>
    <property type="evidence" value="ECO:0007669"/>
    <property type="project" value="InterPro"/>
</dbReference>
<feature type="domain" description="Phosphatidic acid phosphatase type 2/haloperoxidase" evidence="7">
    <location>
        <begin position="95"/>
        <end position="188"/>
    </location>
</feature>